<feature type="region of interest" description="Disordered" evidence="4">
    <location>
        <begin position="48"/>
        <end position="68"/>
    </location>
</feature>
<dbReference type="Proteomes" id="UP000757232">
    <property type="component" value="Unassembled WGS sequence"/>
</dbReference>
<accession>A0A9Q5I3N3</accession>
<feature type="domain" description="NAA35-like TPR repeats" evidence="6">
    <location>
        <begin position="325"/>
        <end position="490"/>
    </location>
</feature>
<dbReference type="GO" id="GO:0031417">
    <property type="term" value="C:NatC complex"/>
    <property type="evidence" value="ECO:0007669"/>
    <property type="project" value="InterPro"/>
</dbReference>
<comment type="caution">
    <text evidence="7">The sequence shown here is derived from an EMBL/GenBank/DDBJ whole genome shotgun (WGS) entry which is preliminary data.</text>
</comment>
<dbReference type="EMBL" id="LNZH02000106">
    <property type="protein sequence ID" value="OCB91093.1"/>
    <property type="molecule type" value="Genomic_DNA"/>
</dbReference>
<dbReference type="Pfam" id="PF04112">
    <property type="entry name" value="Mak10"/>
    <property type="match status" value="1"/>
</dbReference>
<proteinExistence type="inferred from homology"/>
<gene>
    <name evidence="7" type="ORF">A7U60_g1658</name>
</gene>
<dbReference type="InterPro" id="IPR057983">
    <property type="entry name" value="NAA35-like_N"/>
</dbReference>
<dbReference type="PANTHER" id="PTHR21373:SF0">
    <property type="entry name" value="N-ALPHA-ACETYLTRANSFERASE 35, NATC AUXILIARY SUBUNIT"/>
    <property type="match status" value="1"/>
</dbReference>
<feature type="domain" description="NAA35-like N-terminal" evidence="5">
    <location>
        <begin position="26"/>
        <end position="186"/>
    </location>
</feature>
<evidence type="ECO:0000256" key="3">
    <source>
        <dbReference type="ARBA" id="ARBA00022490"/>
    </source>
</evidence>
<evidence type="ECO:0000259" key="5">
    <source>
        <dbReference type="Pfam" id="PF04112"/>
    </source>
</evidence>
<comment type="subcellular location">
    <subcellularLocation>
        <location evidence="1">Cytoplasm</location>
    </subcellularLocation>
</comment>
<reference evidence="7" key="1">
    <citation type="submission" date="2016-06" db="EMBL/GenBank/DDBJ databases">
        <title>Draft Genome sequence of the fungus Inonotus baumii.</title>
        <authorList>
            <person name="Zhu H."/>
            <person name="Lin W."/>
        </authorList>
    </citation>
    <scope>NUCLEOTIDE SEQUENCE</scope>
    <source>
        <strain evidence="7">821</strain>
    </source>
</reference>
<dbReference type="AlphaFoldDB" id="A0A9Q5I3N3"/>
<dbReference type="InterPro" id="IPR057982">
    <property type="entry name" value="TPR_NAA35"/>
</dbReference>
<sequence length="685" mass="78598">MELPGGSQFKDVTQLFQDASREMDDDELLMVDGFTLYDAMSAVEIGDPRMDSGAPLPESQRQPDFDPLTPLLPEEVCWILDRSMACEMHWHAGNALAQTVYTCLYMHHLATIDLDSIPSEARRRFFDRGLPIQLTSLVIRSGVMGMVKCCDLAYRELVKGNVHDCEDWQGEKSDTSLLESVTPQRVMMLLGDAELWLSQDENRDVPFRTELLHRIQLRGILLRLFSLEMPRKLPFVVPLLAEARQLLALVRGQTIPPPQEASPALHAFDPRITRRLHSIMPMRPLIIPPQAETWNAVEGLLDGWEMTVGTLHASSLRWKLSRPPFIRSLTQTIFSDGSTIMDRFAVSWLVEHFFLELAHISFGHIVSLFEKNSFGSPSNSFEEFHSALTRLIVQHIWASYHNRPRQRRHSMKTVIDWHELYDHALAMTARTKPRDSADSRVLKCIPLAILHWRAGIARDIVLSGFELELHAPDERPFAYWYLSEILQTHEEVLKELLSAVPEDTPARNHLLVQEQYVAVLKEMSLAFFTILTCSSKFDPARRWSNFVVRYKWALRGRYKEISTPDPFAPNYRTFLREEKNIIEEEQGKRIQKALRLLDSTLPRLVQLGTLAEKDIALQLCRAEFTQHHLAGLILVSENVREHLVLLSGNTDTSTSSSSLEQLRVIWDLEVCPWFPKVEVPSHRIA</sequence>
<name>A0A9Q5I3N3_SANBA</name>
<organism evidence="7 8">
    <name type="scientific">Sanghuangporus baumii</name>
    <name type="common">Phellinus baumii</name>
    <dbReference type="NCBI Taxonomy" id="108892"/>
    <lineage>
        <taxon>Eukaryota</taxon>
        <taxon>Fungi</taxon>
        <taxon>Dikarya</taxon>
        <taxon>Basidiomycota</taxon>
        <taxon>Agaricomycotina</taxon>
        <taxon>Agaricomycetes</taxon>
        <taxon>Hymenochaetales</taxon>
        <taxon>Hymenochaetaceae</taxon>
        <taxon>Sanghuangporus</taxon>
    </lineage>
</organism>
<dbReference type="OrthoDB" id="269405at2759"/>
<keyword evidence="3" id="KW-0963">Cytoplasm</keyword>
<dbReference type="PANTHER" id="PTHR21373">
    <property type="entry name" value="GLUCOSE REPRESSIBLE PROTEIN MAK10"/>
    <property type="match status" value="1"/>
</dbReference>
<keyword evidence="8" id="KW-1185">Reference proteome</keyword>
<evidence type="ECO:0000256" key="2">
    <source>
        <dbReference type="ARBA" id="ARBA00006289"/>
    </source>
</evidence>
<comment type="similarity">
    <text evidence="2">Belongs to the MAK10 family.</text>
</comment>
<protein>
    <recommendedName>
        <fullName evidence="9">Mak10-domain-containing protein</fullName>
    </recommendedName>
</protein>
<evidence type="ECO:0000259" key="6">
    <source>
        <dbReference type="Pfam" id="PF25789"/>
    </source>
</evidence>
<evidence type="ECO:0000313" key="7">
    <source>
        <dbReference type="EMBL" id="OCB91093.1"/>
    </source>
</evidence>
<evidence type="ECO:0000256" key="4">
    <source>
        <dbReference type="SAM" id="MobiDB-lite"/>
    </source>
</evidence>
<evidence type="ECO:0000313" key="8">
    <source>
        <dbReference type="Proteomes" id="UP000757232"/>
    </source>
</evidence>
<evidence type="ECO:0000256" key="1">
    <source>
        <dbReference type="ARBA" id="ARBA00004496"/>
    </source>
</evidence>
<dbReference type="InterPro" id="IPR007244">
    <property type="entry name" value="Naa35_N"/>
</dbReference>
<dbReference type="Pfam" id="PF25789">
    <property type="entry name" value="TPR_NAA35"/>
    <property type="match status" value="1"/>
</dbReference>
<evidence type="ECO:0008006" key="9">
    <source>
        <dbReference type="Google" id="ProtNLM"/>
    </source>
</evidence>